<reference evidence="8" key="1">
    <citation type="journal article" date="2014" name="Front. Microbiol.">
        <title>High frequency of phylogenetically diverse reductive dehalogenase-homologous genes in deep subseafloor sedimentary metagenomes.</title>
        <authorList>
            <person name="Kawai M."/>
            <person name="Futagami T."/>
            <person name="Toyoda A."/>
            <person name="Takaki Y."/>
            <person name="Nishi S."/>
            <person name="Hori S."/>
            <person name="Arai W."/>
            <person name="Tsubouchi T."/>
            <person name="Morono Y."/>
            <person name="Uchiyama I."/>
            <person name="Ito T."/>
            <person name="Fujiyama A."/>
            <person name="Inagaki F."/>
            <person name="Takami H."/>
        </authorList>
    </citation>
    <scope>NUCLEOTIDE SEQUENCE</scope>
    <source>
        <strain evidence="8">Expedition CK06-06</strain>
    </source>
</reference>
<dbReference type="InterPro" id="IPR038766">
    <property type="entry name" value="Membrane_comp_ABC_pdt"/>
</dbReference>
<name>X1E370_9ZZZZ</name>
<dbReference type="GO" id="GO:0005886">
    <property type="term" value="C:plasma membrane"/>
    <property type="evidence" value="ECO:0007669"/>
    <property type="project" value="UniProtKB-SubCell"/>
</dbReference>
<organism evidence="8">
    <name type="scientific">marine sediment metagenome</name>
    <dbReference type="NCBI Taxonomy" id="412755"/>
    <lineage>
        <taxon>unclassified sequences</taxon>
        <taxon>metagenomes</taxon>
        <taxon>ecological metagenomes</taxon>
    </lineage>
</organism>
<keyword evidence="2" id="KW-1003">Cell membrane</keyword>
<dbReference type="PANTHER" id="PTHR30287">
    <property type="entry name" value="MEMBRANE COMPONENT OF PREDICTED ABC SUPERFAMILY METABOLITE UPTAKE TRANSPORTER"/>
    <property type="match status" value="1"/>
</dbReference>
<evidence type="ECO:0000256" key="3">
    <source>
        <dbReference type="ARBA" id="ARBA00022692"/>
    </source>
</evidence>
<proteinExistence type="predicted"/>
<gene>
    <name evidence="8" type="ORF">S01H4_61919</name>
</gene>
<accession>X1E370</accession>
<evidence type="ECO:0000259" key="7">
    <source>
        <dbReference type="Pfam" id="PF02687"/>
    </source>
</evidence>
<evidence type="ECO:0000256" key="6">
    <source>
        <dbReference type="SAM" id="Phobius"/>
    </source>
</evidence>
<dbReference type="Pfam" id="PF02687">
    <property type="entry name" value="FtsX"/>
    <property type="match status" value="1"/>
</dbReference>
<keyword evidence="4 6" id="KW-1133">Transmembrane helix</keyword>
<dbReference type="PANTHER" id="PTHR30287:SF1">
    <property type="entry name" value="INNER MEMBRANE PROTEIN"/>
    <property type="match status" value="1"/>
</dbReference>
<dbReference type="AlphaFoldDB" id="X1E370"/>
<comment type="subcellular location">
    <subcellularLocation>
        <location evidence="1">Cell membrane</location>
        <topology evidence="1">Multi-pass membrane protein</topology>
    </subcellularLocation>
</comment>
<evidence type="ECO:0000313" key="8">
    <source>
        <dbReference type="EMBL" id="GAH14865.1"/>
    </source>
</evidence>
<keyword evidence="5 6" id="KW-0472">Membrane</keyword>
<sequence length="112" mass="12579">MLAGVGNVFNVITIRARPGAEEQISQVLREDPGVTELLVKSQIYEVATDLVRAIDYFFIIMYVIAFVMGFSVLFTLVTINLLERRREIATMRTMGASMWEVFGTVTLETLAV</sequence>
<dbReference type="InterPro" id="IPR003838">
    <property type="entry name" value="ABC3_permease_C"/>
</dbReference>
<feature type="transmembrane region" description="Helical" evidence="6">
    <location>
        <begin position="56"/>
        <end position="82"/>
    </location>
</feature>
<comment type="caution">
    <text evidence="8">The sequence shown here is derived from an EMBL/GenBank/DDBJ whole genome shotgun (WGS) entry which is preliminary data.</text>
</comment>
<evidence type="ECO:0000256" key="2">
    <source>
        <dbReference type="ARBA" id="ARBA00022475"/>
    </source>
</evidence>
<keyword evidence="3 6" id="KW-0812">Transmembrane</keyword>
<dbReference type="EMBL" id="BART01036822">
    <property type="protein sequence ID" value="GAH14865.1"/>
    <property type="molecule type" value="Genomic_DNA"/>
</dbReference>
<feature type="non-terminal residue" evidence="8">
    <location>
        <position position="112"/>
    </location>
</feature>
<evidence type="ECO:0000256" key="1">
    <source>
        <dbReference type="ARBA" id="ARBA00004651"/>
    </source>
</evidence>
<evidence type="ECO:0000256" key="5">
    <source>
        <dbReference type="ARBA" id="ARBA00023136"/>
    </source>
</evidence>
<protein>
    <recommendedName>
        <fullName evidence="7">ABC3 transporter permease C-terminal domain-containing protein</fullName>
    </recommendedName>
</protein>
<feature type="domain" description="ABC3 transporter permease C-terminal" evidence="7">
    <location>
        <begin position="59"/>
        <end position="111"/>
    </location>
</feature>
<evidence type="ECO:0000256" key="4">
    <source>
        <dbReference type="ARBA" id="ARBA00022989"/>
    </source>
</evidence>